<evidence type="ECO:0000256" key="2">
    <source>
        <dbReference type="ARBA" id="ARBA00023295"/>
    </source>
</evidence>
<keyword evidence="2" id="KW-0326">Glycosidase</keyword>
<evidence type="ECO:0000313" key="4">
    <source>
        <dbReference type="Proteomes" id="UP000245207"/>
    </source>
</evidence>
<dbReference type="OrthoDB" id="1705245at2759"/>
<dbReference type="SUPFAM" id="SSF51445">
    <property type="entry name" value="(Trans)glycosidases"/>
    <property type="match status" value="1"/>
</dbReference>
<gene>
    <name evidence="3" type="ORF">CTI12_AA539660</name>
</gene>
<evidence type="ECO:0000313" key="3">
    <source>
        <dbReference type="EMBL" id="PWA42879.1"/>
    </source>
</evidence>
<accession>A0A2U1L1J4</accession>
<dbReference type="EMBL" id="PKPP01012144">
    <property type="protein sequence ID" value="PWA42879.1"/>
    <property type="molecule type" value="Genomic_DNA"/>
</dbReference>
<keyword evidence="4" id="KW-1185">Reference proteome</keyword>
<dbReference type="STRING" id="35608.A0A2U1L1J4"/>
<reference evidence="3 4" key="1">
    <citation type="journal article" date="2018" name="Mol. Plant">
        <title>The genome of Artemisia annua provides insight into the evolution of Asteraceae family and artemisinin biosynthesis.</title>
        <authorList>
            <person name="Shen Q."/>
            <person name="Zhang L."/>
            <person name="Liao Z."/>
            <person name="Wang S."/>
            <person name="Yan T."/>
            <person name="Shi P."/>
            <person name="Liu M."/>
            <person name="Fu X."/>
            <person name="Pan Q."/>
            <person name="Wang Y."/>
            <person name="Lv Z."/>
            <person name="Lu X."/>
            <person name="Zhang F."/>
            <person name="Jiang W."/>
            <person name="Ma Y."/>
            <person name="Chen M."/>
            <person name="Hao X."/>
            <person name="Li L."/>
            <person name="Tang Y."/>
            <person name="Lv G."/>
            <person name="Zhou Y."/>
            <person name="Sun X."/>
            <person name="Brodelius P.E."/>
            <person name="Rose J.K.C."/>
            <person name="Tang K."/>
        </authorList>
    </citation>
    <scope>NUCLEOTIDE SEQUENCE [LARGE SCALE GENOMIC DNA]</scope>
    <source>
        <strain evidence="4">cv. Huhao1</strain>
        <tissue evidence="3">Leaf</tissue>
    </source>
</reference>
<organism evidence="3 4">
    <name type="scientific">Artemisia annua</name>
    <name type="common">Sweet wormwood</name>
    <dbReference type="NCBI Taxonomy" id="35608"/>
    <lineage>
        <taxon>Eukaryota</taxon>
        <taxon>Viridiplantae</taxon>
        <taxon>Streptophyta</taxon>
        <taxon>Embryophyta</taxon>
        <taxon>Tracheophyta</taxon>
        <taxon>Spermatophyta</taxon>
        <taxon>Magnoliopsida</taxon>
        <taxon>eudicotyledons</taxon>
        <taxon>Gunneridae</taxon>
        <taxon>Pentapetalae</taxon>
        <taxon>asterids</taxon>
        <taxon>campanulids</taxon>
        <taxon>Asterales</taxon>
        <taxon>Asteraceae</taxon>
        <taxon>Asteroideae</taxon>
        <taxon>Anthemideae</taxon>
        <taxon>Artemisiinae</taxon>
        <taxon>Artemisia</taxon>
    </lineage>
</organism>
<proteinExistence type="predicted"/>
<dbReference type="GO" id="GO:0004568">
    <property type="term" value="F:chitinase activity"/>
    <property type="evidence" value="ECO:0007669"/>
    <property type="project" value="TreeGrafter"/>
</dbReference>
<comment type="caution">
    <text evidence="3">The sequence shown here is derived from an EMBL/GenBank/DDBJ whole genome shotgun (WGS) entry which is preliminary data.</text>
</comment>
<keyword evidence="1" id="KW-0378">Hydrolase</keyword>
<dbReference type="AlphaFoldDB" id="A0A2U1L1J4"/>
<dbReference type="InterPro" id="IPR017853">
    <property type="entry name" value="GH"/>
</dbReference>
<dbReference type="PANTHER" id="PTHR45708">
    <property type="entry name" value="ENDOCHITINASE"/>
    <property type="match status" value="1"/>
</dbReference>
<dbReference type="GO" id="GO:0005576">
    <property type="term" value="C:extracellular region"/>
    <property type="evidence" value="ECO:0007669"/>
    <property type="project" value="TreeGrafter"/>
</dbReference>
<sequence length="76" mass="8412">MLNENYDYVNLAFLATLGNNQTPMINLSGGLSSTRQLGDTVLDGIEFDIEGGTTEHWDELANYRPKYTSEGKKLVA</sequence>
<dbReference type="InterPro" id="IPR050542">
    <property type="entry name" value="Glycosyl_Hydrlase18_Chitinase"/>
</dbReference>
<dbReference type="PANTHER" id="PTHR45708:SF49">
    <property type="entry name" value="ENDOCHITINASE"/>
    <property type="match status" value="1"/>
</dbReference>
<dbReference type="Proteomes" id="UP000245207">
    <property type="component" value="Unassembled WGS sequence"/>
</dbReference>
<name>A0A2U1L1J4_ARTAN</name>
<protein>
    <submittedName>
        <fullName evidence="3">Uncharacterized protein</fullName>
    </submittedName>
</protein>
<dbReference type="Gene3D" id="3.20.20.80">
    <property type="entry name" value="Glycosidases"/>
    <property type="match status" value="1"/>
</dbReference>
<evidence type="ECO:0000256" key="1">
    <source>
        <dbReference type="ARBA" id="ARBA00022801"/>
    </source>
</evidence>